<evidence type="ECO:0000256" key="8">
    <source>
        <dbReference type="ARBA" id="ARBA00022679"/>
    </source>
</evidence>
<evidence type="ECO:0000256" key="25">
    <source>
        <dbReference type="SAM" id="Phobius"/>
    </source>
</evidence>
<gene>
    <name evidence="28" type="ORF">DGAL_LOCUS1039</name>
</gene>
<evidence type="ECO:0000256" key="13">
    <source>
        <dbReference type="ARBA" id="ARBA00022946"/>
    </source>
</evidence>
<dbReference type="GO" id="GO:0090374">
    <property type="term" value="P:oligopeptide export from mitochondrion"/>
    <property type="evidence" value="ECO:0007669"/>
    <property type="project" value="TreeGrafter"/>
</dbReference>
<keyword evidence="17" id="KW-0333">Golgi apparatus</keyword>
<keyword evidence="8" id="KW-0808">Transferase</keyword>
<keyword evidence="10" id="KW-0547">Nucleotide-binding</keyword>
<dbReference type="PANTHER" id="PTHR43394">
    <property type="entry name" value="ATP-DEPENDENT PERMEASE MDL1, MITOCHONDRIAL"/>
    <property type="match status" value="1"/>
</dbReference>
<keyword evidence="5" id="KW-0813">Transport</keyword>
<feature type="transmembrane region" description="Helical" evidence="25">
    <location>
        <begin position="12"/>
        <end position="29"/>
    </location>
</feature>
<evidence type="ECO:0000256" key="7">
    <source>
        <dbReference type="ARBA" id="ARBA00022676"/>
    </source>
</evidence>
<feature type="domain" description="ABC transmembrane type-1" evidence="27">
    <location>
        <begin position="484"/>
        <end position="777"/>
    </location>
</feature>
<proteinExistence type="inferred from homology"/>
<dbReference type="InterPro" id="IPR017871">
    <property type="entry name" value="ABC_transporter-like_CS"/>
</dbReference>
<keyword evidence="29" id="KW-1185">Reference proteome</keyword>
<comment type="similarity">
    <text evidence="3">Belongs to the ABC transporter superfamily. ABCB family. Multidrug resistance exporter (TC 3.A.1.201) subfamily.</text>
</comment>
<dbReference type="Proteomes" id="UP000789390">
    <property type="component" value="Unassembled WGS sequence"/>
</dbReference>
<evidence type="ECO:0000259" key="26">
    <source>
        <dbReference type="PROSITE" id="PS50893"/>
    </source>
</evidence>
<dbReference type="PANTHER" id="PTHR43394:SF17">
    <property type="entry name" value="MITOCHONDRIAL POTASSIUM CHANNEL ATP-BINDING SUBUNIT"/>
    <property type="match status" value="1"/>
</dbReference>
<keyword evidence="19" id="KW-0496">Mitochondrion</keyword>
<evidence type="ECO:0000256" key="5">
    <source>
        <dbReference type="ARBA" id="ARBA00022448"/>
    </source>
</evidence>
<dbReference type="PROSITE" id="PS50929">
    <property type="entry name" value="ABC_TM1F"/>
    <property type="match status" value="1"/>
</dbReference>
<dbReference type="InterPro" id="IPR036640">
    <property type="entry name" value="ABC1_TM_sf"/>
</dbReference>
<dbReference type="SUPFAM" id="SSF90123">
    <property type="entry name" value="ABC transporter transmembrane region"/>
    <property type="match status" value="1"/>
</dbReference>
<feature type="transmembrane region" description="Helical" evidence="25">
    <location>
        <begin position="535"/>
        <end position="553"/>
    </location>
</feature>
<dbReference type="FunFam" id="3.90.550.50:FF:000001">
    <property type="entry name" value="Hexosyltransferase"/>
    <property type="match status" value="1"/>
</dbReference>
<evidence type="ECO:0000256" key="20">
    <source>
        <dbReference type="ARBA" id="ARBA00023136"/>
    </source>
</evidence>
<reference evidence="28" key="1">
    <citation type="submission" date="2021-11" db="EMBL/GenBank/DDBJ databases">
        <authorList>
            <person name="Schell T."/>
        </authorList>
    </citation>
    <scope>NUCLEOTIDE SEQUENCE</scope>
    <source>
        <strain evidence="28">M5</strain>
    </source>
</reference>
<evidence type="ECO:0000256" key="21">
    <source>
        <dbReference type="ARBA" id="ARBA00023180"/>
    </source>
</evidence>
<dbReference type="CDD" id="cd18574">
    <property type="entry name" value="ABC_6TM_ABCB8_like"/>
    <property type="match status" value="1"/>
</dbReference>
<evidence type="ECO:0000256" key="12">
    <source>
        <dbReference type="ARBA" id="ARBA00022840"/>
    </source>
</evidence>
<dbReference type="GO" id="GO:0016758">
    <property type="term" value="F:hexosyltransferase activity"/>
    <property type="evidence" value="ECO:0007669"/>
    <property type="project" value="InterPro"/>
</dbReference>
<feature type="transmembrane region" description="Helical" evidence="25">
    <location>
        <begin position="480"/>
        <end position="498"/>
    </location>
</feature>
<dbReference type="InterPro" id="IPR039421">
    <property type="entry name" value="Type_1_exporter"/>
</dbReference>
<dbReference type="PROSITE" id="PS00211">
    <property type="entry name" value="ABC_TRANSPORTER_1"/>
    <property type="match status" value="1"/>
</dbReference>
<evidence type="ECO:0000256" key="18">
    <source>
        <dbReference type="ARBA" id="ARBA00023065"/>
    </source>
</evidence>
<evidence type="ECO:0000256" key="23">
    <source>
        <dbReference type="ARBA" id="ARBA00041416"/>
    </source>
</evidence>
<keyword evidence="20 25" id="KW-0472">Membrane</keyword>
<keyword evidence="6" id="KW-0633">Potassium transport</keyword>
<comment type="subcellular location">
    <subcellularLocation>
        <location evidence="1">Golgi apparatus membrane</location>
        <topology evidence="1">Single-pass type II membrane protein</topology>
    </subcellularLocation>
    <subcellularLocation>
        <location evidence="2">Mitochondrion inner membrane</location>
        <topology evidence="2">Multi-pass membrane protein</topology>
    </subcellularLocation>
</comment>
<dbReference type="GO" id="GO:0015421">
    <property type="term" value="F:ABC-type oligopeptide transporter activity"/>
    <property type="evidence" value="ECO:0007669"/>
    <property type="project" value="TreeGrafter"/>
</dbReference>
<evidence type="ECO:0000256" key="10">
    <source>
        <dbReference type="ARBA" id="ARBA00022741"/>
    </source>
</evidence>
<evidence type="ECO:0000256" key="14">
    <source>
        <dbReference type="ARBA" id="ARBA00022958"/>
    </source>
</evidence>
<accession>A0A8J2RGR0</accession>
<keyword evidence="21" id="KW-0325">Glycoprotein</keyword>
<dbReference type="GO" id="GO:0005743">
    <property type="term" value="C:mitochondrial inner membrane"/>
    <property type="evidence" value="ECO:0007669"/>
    <property type="project" value="UniProtKB-SubCell"/>
</dbReference>
<dbReference type="InterPro" id="IPR003439">
    <property type="entry name" value="ABC_transporter-like_ATP-bd"/>
</dbReference>
<evidence type="ECO:0000313" key="28">
    <source>
        <dbReference type="EMBL" id="CAH0098931.1"/>
    </source>
</evidence>
<keyword evidence="11" id="KW-0999">Mitochondrion inner membrane</keyword>
<evidence type="ECO:0000256" key="11">
    <source>
        <dbReference type="ARBA" id="ARBA00022792"/>
    </source>
</evidence>
<evidence type="ECO:0000256" key="24">
    <source>
        <dbReference type="ARBA" id="ARBA00042968"/>
    </source>
</evidence>
<keyword evidence="14" id="KW-0630">Potassium</keyword>
<evidence type="ECO:0000256" key="15">
    <source>
        <dbReference type="ARBA" id="ARBA00022968"/>
    </source>
</evidence>
<dbReference type="GO" id="GO:0016887">
    <property type="term" value="F:ATP hydrolysis activity"/>
    <property type="evidence" value="ECO:0007669"/>
    <property type="project" value="InterPro"/>
</dbReference>
<dbReference type="Gene3D" id="3.90.550.50">
    <property type="match status" value="1"/>
</dbReference>
<dbReference type="FunFam" id="1.20.1560.10:FF:000016">
    <property type="entry name" value="ATP-binding cassette sub-family B member 8, mitochondrial"/>
    <property type="match status" value="1"/>
</dbReference>
<dbReference type="CDD" id="cd03249">
    <property type="entry name" value="ABC_MTABC3_MDL1_MDL2"/>
    <property type="match status" value="1"/>
</dbReference>
<keyword evidence="18" id="KW-0406">Ion transport</keyword>
<dbReference type="FunFam" id="3.40.50.300:FF:000403">
    <property type="entry name" value="ATP-binding cassette sub-family B member 8, mitochondrial"/>
    <property type="match status" value="1"/>
</dbReference>
<keyword evidence="7" id="KW-0328">Glycosyltransferase</keyword>
<evidence type="ECO:0000256" key="9">
    <source>
        <dbReference type="ARBA" id="ARBA00022692"/>
    </source>
</evidence>
<evidence type="ECO:0000313" key="29">
    <source>
        <dbReference type="Proteomes" id="UP000789390"/>
    </source>
</evidence>
<evidence type="ECO:0000256" key="4">
    <source>
        <dbReference type="ARBA" id="ARBA00008661"/>
    </source>
</evidence>
<dbReference type="Pfam" id="PF00005">
    <property type="entry name" value="ABC_tran"/>
    <property type="match status" value="1"/>
</dbReference>
<comment type="caution">
    <text evidence="28">The sequence shown here is derived from an EMBL/GenBank/DDBJ whole genome shotgun (WGS) entry which is preliminary data.</text>
</comment>
<comment type="similarity">
    <text evidence="4">Belongs to the glycosyltransferase 31 family.</text>
</comment>
<evidence type="ECO:0000256" key="2">
    <source>
        <dbReference type="ARBA" id="ARBA00004448"/>
    </source>
</evidence>
<dbReference type="Gene3D" id="3.40.50.300">
    <property type="entry name" value="P-loop containing nucleotide triphosphate hydrolases"/>
    <property type="match status" value="1"/>
</dbReference>
<name>A0A8J2RGR0_9CRUS</name>
<keyword evidence="9 25" id="KW-0812">Transmembrane</keyword>
<keyword evidence="13" id="KW-0809">Transit peptide</keyword>
<keyword evidence="12" id="KW-0067">ATP-binding</keyword>
<dbReference type="GO" id="GO:0005524">
    <property type="term" value="F:ATP binding"/>
    <property type="evidence" value="ECO:0007669"/>
    <property type="project" value="UniProtKB-KW"/>
</dbReference>
<dbReference type="InterPro" id="IPR003593">
    <property type="entry name" value="AAA+_ATPase"/>
</dbReference>
<feature type="domain" description="ABC transporter" evidence="26">
    <location>
        <begin position="812"/>
        <end position="1049"/>
    </location>
</feature>
<evidence type="ECO:0000256" key="16">
    <source>
        <dbReference type="ARBA" id="ARBA00022989"/>
    </source>
</evidence>
<dbReference type="InterPro" id="IPR027417">
    <property type="entry name" value="P-loop_NTPase"/>
</dbReference>
<dbReference type="InterPro" id="IPR002659">
    <property type="entry name" value="Glyco_trans_31"/>
</dbReference>
<dbReference type="Gene3D" id="1.20.1560.10">
    <property type="entry name" value="ABC transporter type 1, transmembrane domain"/>
    <property type="match status" value="1"/>
</dbReference>
<dbReference type="GO" id="GO:0006813">
    <property type="term" value="P:potassium ion transport"/>
    <property type="evidence" value="ECO:0007669"/>
    <property type="project" value="UniProtKB-KW"/>
</dbReference>
<feature type="transmembrane region" description="Helical" evidence="25">
    <location>
        <begin position="724"/>
        <end position="744"/>
    </location>
</feature>
<dbReference type="Pfam" id="PF01762">
    <property type="entry name" value="Galactosyl_T"/>
    <property type="match status" value="1"/>
</dbReference>
<dbReference type="SMART" id="SM00382">
    <property type="entry name" value="AAA"/>
    <property type="match status" value="1"/>
</dbReference>
<evidence type="ECO:0000256" key="17">
    <source>
        <dbReference type="ARBA" id="ARBA00023034"/>
    </source>
</evidence>
<keyword evidence="16 25" id="KW-1133">Transmembrane helix</keyword>
<evidence type="ECO:0000256" key="3">
    <source>
        <dbReference type="ARBA" id="ARBA00007577"/>
    </source>
</evidence>
<dbReference type="InterPro" id="IPR011527">
    <property type="entry name" value="ABC1_TM_dom"/>
</dbReference>
<dbReference type="GO" id="GO:0000139">
    <property type="term" value="C:Golgi membrane"/>
    <property type="evidence" value="ECO:0007669"/>
    <property type="project" value="UniProtKB-SubCell"/>
</dbReference>
<dbReference type="EMBL" id="CAKKLH010000012">
    <property type="protein sequence ID" value="CAH0098931.1"/>
    <property type="molecule type" value="Genomic_DNA"/>
</dbReference>
<dbReference type="SUPFAM" id="SSF52540">
    <property type="entry name" value="P-loop containing nucleoside triphosphate hydrolases"/>
    <property type="match status" value="1"/>
</dbReference>
<keyword evidence="15" id="KW-0735">Signal-anchor</keyword>
<evidence type="ECO:0000256" key="6">
    <source>
        <dbReference type="ARBA" id="ARBA00022538"/>
    </source>
</evidence>
<protein>
    <recommendedName>
        <fullName evidence="22">Mitochondrial potassium channel ATP-binding subunit</fullName>
    </recommendedName>
    <alternativeName>
        <fullName evidence="24">ATP-binding cassette sub-family B member 8, mitochondrial</fullName>
    </alternativeName>
    <alternativeName>
        <fullName evidence="23">Mitochondrial sulfonylurea-receptor</fullName>
    </alternativeName>
</protein>
<evidence type="ECO:0000259" key="27">
    <source>
        <dbReference type="PROSITE" id="PS50929"/>
    </source>
</evidence>
<organism evidence="28 29">
    <name type="scientific">Daphnia galeata</name>
    <dbReference type="NCBI Taxonomy" id="27404"/>
    <lineage>
        <taxon>Eukaryota</taxon>
        <taxon>Metazoa</taxon>
        <taxon>Ecdysozoa</taxon>
        <taxon>Arthropoda</taxon>
        <taxon>Crustacea</taxon>
        <taxon>Branchiopoda</taxon>
        <taxon>Diplostraca</taxon>
        <taxon>Cladocera</taxon>
        <taxon>Anomopoda</taxon>
        <taxon>Daphniidae</taxon>
        <taxon>Daphnia</taxon>
    </lineage>
</organism>
<feature type="transmembrane region" description="Helical" evidence="25">
    <location>
        <begin position="634"/>
        <end position="656"/>
    </location>
</feature>
<dbReference type="OrthoDB" id="6500128at2759"/>
<dbReference type="PROSITE" id="PS50893">
    <property type="entry name" value="ABC_TRANSPORTER_2"/>
    <property type="match status" value="1"/>
</dbReference>
<sequence length="1061" mass="118537">MKRSLRKWISNGIGFTLIFVLFFFVMGRFERSHTIHPELKYFDSKNSKTLNKNSLDYTDYTVRRLGLKPIPFISPLEPDMEGPVINDVLSFQYTIDIDLKKLKCHHWGNTSLDATTRFDRTLLIVVISAAEHSTRRDVIRKTWADPSLSEGEWLQIIFLIGTTLQENKILKEQLQKESAKHEDLVQVDIVDSYANLTLKSVALLHWAHGHCPGAQLVLKCDDDNYINWNVLSKILPNFNDTRSIYGTPVPTLYAERWKNQKHYVSRRVWPWPRYPNYLMGGCYAIAGQAVKSLLAATQTTPFFWIEDIYLTGLCASKVNVSLQSHPKYYYPDIPEKDQLNPCFVRKTAIWQTRSSKQLAKSHKITSEVFSQQLPCDLKSSKPVSNSQRYFVETLKCKAVQSVKQTFRSHSTTSAAKETCSTSLRLLGFSCGAGLVLGKQFYSENRAYCEAKLKSRIIEDQHTKQPNFDWSRFWQLLKPHWWYLIIAVSSAFVVAILNIEIPRLLGSLINVVSNHMDAADAENTLGTYWQELKFPAIRLGIMYIAQAAFTFVYIHSLSCVGERMACQLREDLFSSIIHQDIAFFDNHRTGELVNRLTTDVQDFKSSFKLCVSQGLRSITQTIGCMVSMYLISPPLTLYMATIVPAVIGVGSLLGRFLRSQSQAAQAQVAKSTAVCDEALSNIRTVRAFAMEEKEMELYAAELEKAKIMQEKLGMGIGLYQSGTNLFLNGIVLGIVGLGGSLLSAGQIKPGDLMAFLVATQTIQRSLAQLSLLFGHYVRGTSAGSRVFEYSTIKPSIPLNGGKTIPFHSLFGQVEFKNIDFTYPTRQDQKVLKNFSLTLPAGKVVALVGSSGGGKSTVAALLERFYDVDSGIITIDGIDIKNLDPTWLRGRAIGFINQEPILFATSIIENIRYGKPSATDLEVMEAARMANADEFIRSFPNGYATRVGERGVTISGGQKQRIAIARALLKNPSILILDEATSALDAESEKLVQDALDKVAAGRTVLIVAHRLSTIQNADTIAVVSNGTIAEVGTHKNLVDKRGLYWNLIKQQQQNHSNGTDGA</sequence>
<evidence type="ECO:0000256" key="1">
    <source>
        <dbReference type="ARBA" id="ARBA00004323"/>
    </source>
</evidence>
<evidence type="ECO:0000256" key="19">
    <source>
        <dbReference type="ARBA" id="ARBA00023128"/>
    </source>
</evidence>
<evidence type="ECO:0000256" key="22">
    <source>
        <dbReference type="ARBA" id="ARBA00040439"/>
    </source>
</evidence>
<dbReference type="Pfam" id="PF00664">
    <property type="entry name" value="ABC_membrane"/>
    <property type="match status" value="1"/>
</dbReference>
<dbReference type="AlphaFoldDB" id="A0A8J2RGR0"/>